<proteinExistence type="predicted"/>
<reference evidence="2" key="1">
    <citation type="journal article" date="2019" name="Int. J. Syst. Evol. Microbiol.">
        <title>The Global Catalogue of Microorganisms (GCM) 10K type strain sequencing project: providing services to taxonomists for standard genome sequencing and annotation.</title>
        <authorList>
            <consortium name="The Broad Institute Genomics Platform"/>
            <consortium name="The Broad Institute Genome Sequencing Center for Infectious Disease"/>
            <person name="Wu L."/>
            <person name="Ma J."/>
        </authorList>
    </citation>
    <scope>NUCLEOTIDE SEQUENCE [LARGE SCALE GENOMIC DNA]</scope>
    <source>
        <strain evidence="2">JCM 31202</strain>
    </source>
</reference>
<evidence type="ECO:0000313" key="2">
    <source>
        <dbReference type="Proteomes" id="UP001596972"/>
    </source>
</evidence>
<organism evidence="1 2">
    <name type="scientific">Actinomadura sediminis</name>
    <dbReference type="NCBI Taxonomy" id="1038904"/>
    <lineage>
        <taxon>Bacteria</taxon>
        <taxon>Bacillati</taxon>
        <taxon>Actinomycetota</taxon>
        <taxon>Actinomycetes</taxon>
        <taxon>Streptosporangiales</taxon>
        <taxon>Thermomonosporaceae</taxon>
        <taxon>Actinomadura</taxon>
    </lineage>
</organism>
<dbReference type="RefSeq" id="WP_378298322.1">
    <property type="nucleotide sequence ID" value="NZ_JBHTJA010000017.1"/>
</dbReference>
<evidence type="ECO:0000313" key="1">
    <source>
        <dbReference type="EMBL" id="MFD0901144.1"/>
    </source>
</evidence>
<dbReference type="Proteomes" id="UP001596972">
    <property type="component" value="Unassembled WGS sequence"/>
</dbReference>
<gene>
    <name evidence="1" type="ORF">ACFQ11_12130</name>
</gene>
<dbReference type="EMBL" id="JBHTJA010000017">
    <property type="protein sequence ID" value="MFD0901144.1"/>
    <property type="molecule type" value="Genomic_DNA"/>
</dbReference>
<sequence length="144" mass="15639">MTTDHEPAPADGFAALAEYVRTFRAEGYRVDKVVQPVCGECGHRAFEVCLDDDEGVVRRTCARCGTSAYIADGADFLEEAELGMCECPGCGGTEFEIGVGFSLHPDREVRWISVGLRCVTDGTVGVYADWKINYGPSAHLLDHC</sequence>
<protein>
    <submittedName>
        <fullName evidence="1">Uncharacterized protein</fullName>
    </submittedName>
</protein>
<accession>A0ABW3ELA3</accession>
<name>A0ABW3ELA3_9ACTN</name>
<comment type="caution">
    <text evidence="1">The sequence shown here is derived from an EMBL/GenBank/DDBJ whole genome shotgun (WGS) entry which is preliminary data.</text>
</comment>
<keyword evidence="2" id="KW-1185">Reference proteome</keyword>